<feature type="region of interest" description="Disordered" evidence="1">
    <location>
        <begin position="28"/>
        <end position="57"/>
    </location>
</feature>
<organism evidence="2 3">
    <name type="scientific">Corchorus olitorius</name>
    <dbReference type="NCBI Taxonomy" id="93759"/>
    <lineage>
        <taxon>Eukaryota</taxon>
        <taxon>Viridiplantae</taxon>
        <taxon>Streptophyta</taxon>
        <taxon>Embryophyta</taxon>
        <taxon>Tracheophyta</taxon>
        <taxon>Spermatophyta</taxon>
        <taxon>Magnoliopsida</taxon>
        <taxon>eudicotyledons</taxon>
        <taxon>Gunneridae</taxon>
        <taxon>Pentapetalae</taxon>
        <taxon>rosids</taxon>
        <taxon>malvids</taxon>
        <taxon>Malvales</taxon>
        <taxon>Malvaceae</taxon>
        <taxon>Grewioideae</taxon>
        <taxon>Apeibeae</taxon>
        <taxon>Corchorus</taxon>
    </lineage>
</organism>
<keyword evidence="3" id="KW-1185">Reference proteome</keyword>
<evidence type="ECO:0000313" key="3">
    <source>
        <dbReference type="Proteomes" id="UP000187203"/>
    </source>
</evidence>
<evidence type="ECO:0000256" key="1">
    <source>
        <dbReference type="SAM" id="MobiDB-lite"/>
    </source>
</evidence>
<dbReference type="EMBL" id="AWUE01024721">
    <property type="protein sequence ID" value="OMO49964.1"/>
    <property type="molecule type" value="Genomic_DNA"/>
</dbReference>
<sequence>MNIFWFRENENRIQVQEVEANISATFELDPSSGKSPVRRRRQRCDLRGTLGGGATRN</sequence>
<dbReference type="AlphaFoldDB" id="A0A1R3FVV3"/>
<accession>A0A1R3FVV3</accession>
<evidence type="ECO:0000313" key="2">
    <source>
        <dbReference type="EMBL" id="OMO49964.1"/>
    </source>
</evidence>
<protein>
    <submittedName>
        <fullName evidence="2">Uncharacterized protein</fullName>
    </submittedName>
</protein>
<proteinExistence type="predicted"/>
<reference evidence="3" key="1">
    <citation type="submission" date="2013-09" db="EMBL/GenBank/DDBJ databases">
        <title>Corchorus olitorius genome sequencing.</title>
        <authorList>
            <person name="Alam M."/>
            <person name="Haque M.S."/>
            <person name="Islam M.S."/>
            <person name="Emdad E.M."/>
            <person name="Islam M.M."/>
            <person name="Ahmed B."/>
            <person name="Halim A."/>
            <person name="Hossen Q.M.M."/>
            <person name="Hossain M.Z."/>
            <person name="Ahmed R."/>
            <person name="Khan M.M."/>
            <person name="Islam R."/>
            <person name="Rashid M.M."/>
            <person name="Khan S.A."/>
            <person name="Rahman M.S."/>
            <person name="Alam M."/>
            <person name="Yahiya A.S."/>
            <person name="Khan M.S."/>
            <person name="Azam M.S."/>
            <person name="Haque T."/>
            <person name="Lashkar M.Z.H."/>
            <person name="Akhand A.I."/>
            <person name="Morshed G."/>
            <person name="Roy S."/>
            <person name="Uddin K.S."/>
            <person name="Rabeya T."/>
            <person name="Hossain A.S."/>
            <person name="Chowdhury A."/>
            <person name="Snigdha A.R."/>
            <person name="Mortoza M.S."/>
            <person name="Matin S.A."/>
            <person name="Hoque S.M.E."/>
            <person name="Islam M.K."/>
            <person name="Roy D.K."/>
            <person name="Haider R."/>
            <person name="Moosa M.M."/>
            <person name="Elias S.M."/>
            <person name="Hasan A.M."/>
            <person name="Jahan S."/>
            <person name="Shafiuddin M."/>
            <person name="Mahmood N."/>
            <person name="Shommy N.S."/>
        </authorList>
    </citation>
    <scope>NUCLEOTIDE SEQUENCE [LARGE SCALE GENOMIC DNA]</scope>
    <source>
        <strain evidence="3">cv. O-4</strain>
    </source>
</reference>
<name>A0A1R3FVV3_9ROSI</name>
<gene>
    <name evidence="2" type="ORF">COLO4_38271</name>
</gene>
<comment type="caution">
    <text evidence="2">The sequence shown here is derived from an EMBL/GenBank/DDBJ whole genome shotgun (WGS) entry which is preliminary data.</text>
</comment>
<dbReference type="Proteomes" id="UP000187203">
    <property type="component" value="Unassembled WGS sequence"/>
</dbReference>